<keyword evidence="4" id="KW-1185">Reference proteome</keyword>
<name>A0A9W7L9L2_9STRA</name>
<feature type="coiled-coil region" evidence="1">
    <location>
        <begin position="221"/>
        <end position="304"/>
    </location>
</feature>
<protein>
    <submittedName>
        <fullName evidence="3">Uncharacterized protein</fullName>
    </submittedName>
</protein>
<dbReference type="AlphaFoldDB" id="A0A9W7L9L2"/>
<evidence type="ECO:0000313" key="3">
    <source>
        <dbReference type="EMBL" id="GMI41845.1"/>
    </source>
</evidence>
<feature type="region of interest" description="Disordered" evidence="2">
    <location>
        <begin position="451"/>
        <end position="477"/>
    </location>
</feature>
<evidence type="ECO:0000313" key="4">
    <source>
        <dbReference type="Proteomes" id="UP001165065"/>
    </source>
</evidence>
<feature type="region of interest" description="Disordered" evidence="2">
    <location>
        <begin position="14"/>
        <end position="71"/>
    </location>
</feature>
<gene>
    <name evidence="3" type="ORF">TrCOL_g3722</name>
</gene>
<reference evidence="4" key="1">
    <citation type="journal article" date="2023" name="Commun. Biol.">
        <title>Genome analysis of Parmales, the sister group of diatoms, reveals the evolutionary specialization of diatoms from phago-mixotrophs to photoautotrophs.</title>
        <authorList>
            <person name="Ban H."/>
            <person name="Sato S."/>
            <person name="Yoshikawa S."/>
            <person name="Yamada K."/>
            <person name="Nakamura Y."/>
            <person name="Ichinomiya M."/>
            <person name="Sato N."/>
            <person name="Blanc-Mathieu R."/>
            <person name="Endo H."/>
            <person name="Kuwata A."/>
            <person name="Ogata H."/>
        </authorList>
    </citation>
    <scope>NUCLEOTIDE SEQUENCE [LARGE SCALE GENOMIC DNA]</scope>
</reference>
<evidence type="ECO:0000256" key="1">
    <source>
        <dbReference type="SAM" id="Coils"/>
    </source>
</evidence>
<sequence length="640" mass="71565">MDDVLDVFNVEKKSKEPSLEELENMMMMNRVGSGGEGGSKEGTRLKEGSSSNEGGGEGSMPMEEEATKEWERSFGERLFSPMRDDEQINITEEPGYRKDIYEADFVDFDNDFCRTPRIIRPRTEAVEVSRPGTSVSWVSSVPSNAETEVEEEVPLDTWVDEPRLPNAFEKIREKFVMEADSHGDSCEKLEELKLNLILENEVNVVQREQLKKEEKHTSIVIGKLRDMKKEYMEMVKNANAEIDKLYKDIDDTREEIKRVQGEKMHEMYRVQKTVQEINVKEAEIKRFQAVNESTKKENEKTQKQSDILQIGLKTVKEIGKTGKEEFEKTSWQLANAQKLVDSLILRTGKAEDDASMWEQRYKMASKDLSHVQKLMMSMTGSHTETQAVLYRDRALHYLKSVGAGRGIKEASVSSVVDGGSTSSLLSDALKAPELRKEVGRTGRASKIKGVGRDGKMYTLGGGGEGGGMGKHKGRDVRTPDVRVTKKKLKQYMEKSGMEAVSAGRGKWGGGGDTIHRKGQESFAKAMLGEMEGVKGEEDFQALLKAELDIEAAAEREGNFDAPLSRMSRVSEVSKMSNMTAKSTLSEGSMLRWKTGVGRKRKEKAQKVRDDWVGLGEGMGGGEEMFAGVKRVGVEGLNLPF</sequence>
<feature type="compositionally biased region" description="Basic and acidic residues" evidence="2">
    <location>
        <begin position="38"/>
        <end position="47"/>
    </location>
</feature>
<keyword evidence="1" id="KW-0175">Coiled coil</keyword>
<dbReference type="Proteomes" id="UP001165065">
    <property type="component" value="Unassembled WGS sequence"/>
</dbReference>
<comment type="caution">
    <text evidence="3">The sequence shown here is derived from an EMBL/GenBank/DDBJ whole genome shotgun (WGS) entry which is preliminary data.</text>
</comment>
<evidence type="ECO:0000256" key="2">
    <source>
        <dbReference type="SAM" id="MobiDB-lite"/>
    </source>
</evidence>
<proteinExistence type="predicted"/>
<organism evidence="3 4">
    <name type="scientific">Triparma columacea</name>
    <dbReference type="NCBI Taxonomy" id="722753"/>
    <lineage>
        <taxon>Eukaryota</taxon>
        <taxon>Sar</taxon>
        <taxon>Stramenopiles</taxon>
        <taxon>Ochrophyta</taxon>
        <taxon>Bolidophyceae</taxon>
        <taxon>Parmales</taxon>
        <taxon>Triparmaceae</taxon>
        <taxon>Triparma</taxon>
    </lineage>
</organism>
<accession>A0A9W7L9L2</accession>
<dbReference type="EMBL" id="BRYA01000158">
    <property type="protein sequence ID" value="GMI41845.1"/>
    <property type="molecule type" value="Genomic_DNA"/>
</dbReference>
<feature type="compositionally biased region" description="Gly residues" evidence="2">
    <location>
        <begin position="459"/>
        <end position="468"/>
    </location>
</feature>
<dbReference type="OrthoDB" id="197613at2759"/>